<dbReference type="InParanoid" id="E4UVI6"/>
<dbReference type="PANTHER" id="PTHR40463">
    <property type="entry name" value="PH-RESPONSE REGULATOR PROTEIN PALC"/>
    <property type="match status" value="1"/>
</dbReference>
<accession>E4UVI6</accession>
<comment type="similarity">
    <text evidence="1">Belongs to the palC family.</text>
</comment>
<dbReference type="GO" id="GO:0071467">
    <property type="term" value="P:cellular response to pH"/>
    <property type="evidence" value="ECO:0007669"/>
    <property type="project" value="InterPro"/>
</dbReference>
<keyword evidence="6" id="KW-1185">Reference proteome</keyword>
<dbReference type="Proteomes" id="UP000002669">
    <property type="component" value="Unassembled WGS sequence"/>
</dbReference>
<dbReference type="InterPro" id="IPR037505">
    <property type="entry name" value="pH-resp_palC"/>
</dbReference>
<dbReference type="OMA" id="PNDKEWM"/>
<dbReference type="Gene3D" id="1.25.40.280">
    <property type="entry name" value="alix/aip1 like domains"/>
    <property type="match status" value="1"/>
</dbReference>
<dbReference type="PANTHER" id="PTHR40463:SF1">
    <property type="entry name" value="PH-RESPONSE REGULATOR PROTEIN PALC"/>
    <property type="match status" value="1"/>
</dbReference>
<name>E4UVI6_ARTGP</name>
<dbReference type="GeneID" id="10027999"/>
<organism evidence="6">
    <name type="scientific">Arthroderma gypseum (strain ATCC MYA-4604 / CBS 118893)</name>
    <name type="common">Microsporum gypseum</name>
    <dbReference type="NCBI Taxonomy" id="535722"/>
    <lineage>
        <taxon>Eukaryota</taxon>
        <taxon>Fungi</taxon>
        <taxon>Dikarya</taxon>
        <taxon>Ascomycota</taxon>
        <taxon>Pezizomycotina</taxon>
        <taxon>Eurotiomycetes</taxon>
        <taxon>Eurotiomycetidae</taxon>
        <taxon>Onygenales</taxon>
        <taxon>Arthrodermataceae</taxon>
        <taxon>Nannizzia</taxon>
    </lineage>
</organism>
<dbReference type="VEuPathDB" id="FungiDB:MGYG_05310"/>
<reference evidence="6" key="1">
    <citation type="journal article" date="2012" name="MBio">
        <title>Comparative genome analysis of Trichophyton rubrum and related dermatophytes reveals candidate genes involved in infection.</title>
        <authorList>
            <person name="Martinez D.A."/>
            <person name="Oliver B.G."/>
            <person name="Graeser Y."/>
            <person name="Goldberg J.M."/>
            <person name="Li W."/>
            <person name="Martinez-Rossi N.M."/>
            <person name="Monod M."/>
            <person name="Shelest E."/>
            <person name="Barton R.C."/>
            <person name="Birch E."/>
            <person name="Brakhage A.A."/>
            <person name="Chen Z."/>
            <person name="Gurr S.J."/>
            <person name="Heiman D."/>
            <person name="Heitman J."/>
            <person name="Kosti I."/>
            <person name="Rossi A."/>
            <person name="Saif S."/>
            <person name="Samalova M."/>
            <person name="Saunders C.W."/>
            <person name="Shea T."/>
            <person name="Summerbell R.C."/>
            <person name="Xu J."/>
            <person name="Young S."/>
            <person name="Zeng Q."/>
            <person name="Birren B.W."/>
            <person name="Cuomo C.A."/>
            <person name="White T.C."/>
        </authorList>
    </citation>
    <scope>NUCLEOTIDE SEQUENCE [LARGE SCALE GENOMIC DNA]</scope>
    <source>
        <strain evidence="6">ATCC MYA-4604 / CBS 118893</strain>
    </source>
</reference>
<evidence type="ECO:0000256" key="1">
    <source>
        <dbReference type="ARBA" id="ARBA00010997"/>
    </source>
</evidence>
<evidence type="ECO:0000259" key="4">
    <source>
        <dbReference type="PROSITE" id="PS51180"/>
    </source>
</evidence>
<proteinExistence type="inferred from homology"/>
<dbReference type="eggNOG" id="ENOG502QWTM">
    <property type="taxonomic scope" value="Eukaryota"/>
</dbReference>
<dbReference type="InterPro" id="IPR038499">
    <property type="entry name" value="BRO1_sf"/>
</dbReference>
<dbReference type="InterPro" id="IPR004328">
    <property type="entry name" value="BRO1_dom"/>
</dbReference>
<feature type="region of interest" description="Disordered" evidence="3">
    <location>
        <begin position="509"/>
        <end position="538"/>
    </location>
</feature>
<dbReference type="STRING" id="535722.E4UVI6"/>
<dbReference type="SMART" id="SM01041">
    <property type="entry name" value="BRO1"/>
    <property type="match status" value="1"/>
</dbReference>
<evidence type="ECO:0000256" key="2">
    <source>
        <dbReference type="ARBA" id="ARBA00022193"/>
    </source>
</evidence>
<dbReference type="Pfam" id="PF03097">
    <property type="entry name" value="BRO1"/>
    <property type="match status" value="1"/>
</dbReference>
<evidence type="ECO:0000313" key="6">
    <source>
        <dbReference type="Proteomes" id="UP000002669"/>
    </source>
</evidence>
<evidence type="ECO:0000313" key="5">
    <source>
        <dbReference type="EMBL" id="EFR02313.1"/>
    </source>
</evidence>
<gene>
    <name evidence="5" type="ORF">MGYG_05310</name>
</gene>
<dbReference type="PROSITE" id="PS51180">
    <property type="entry name" value="BRO1"/>
    <property type="match status" value="1"/>
</dbReference>
<sequence>MVISFALPTTSHVQFQSFIHSNTHPSLPQVGSTARHGLRVALKKHKRLTPAQQASHLPHVLIALNEYIPYLSAISRGLSSNSWREDAAAEDAEGGRRSQDVEGIDILLRSEIEVEWRPTLSSMSTISMLRQTAMRGNDSSSSSSSARVKGRGLDFEIAFVLSTLAYVHSSLARTKYLTTLYSAHTPTVEQKVAAIQAATKHLLQVSSIHSYLATFSPVSISAPSNTYTPGDSGAEMLKIPVPDLDPSMQSALSSLALAEATLLAVLKDDAFISACIQSRNKNDTEWMIKSPDIPKVRTLLFARLCVRAAEYAEQAAASAGMLQKGKGSHGDTGSERKIDSDLVNYMTTLAKVARAKACRFFGIDAEMSGKVGEGIAWLRAARAVLGFKGSTAEADAEKPSKSRLGGFSRLKKEWSERKEEKKIEKVATSSKASELETDIDYGDDAGREEEGRVIDILEKKWMKMNDTVNTQLIPSSSSYAANLPSGRDILTPPALYVPPMLEPEQLVRLRAPAEPIDSSVEVESSEGEDEKETSRSYY</sequence>
<evidence type="ECO:0000256" key="3">
    <source>
        <dbReference type="SAM" id="MobiDB-lite"/>
    </source>
</evidence>
<dbReference type="RefSeq" id="XP_003172724.1">
    <property type="nucleotide sequence ID" value="XM_003172676.1"/>
</dbReference>
<feature type="domain" description="BRO1" evidence="4">
    <location>
        <begin position="1"/>
        <end position="538"/>
    </location>
</feature>
<protein>
    <recommendedName>
        <fullName evidence="2">pH-response regulator protein palC</fullName>
    </recommendedName>
</protein>
<dbReference type="OrthoDB" id="10266451at2759"/>
<dbReference type="AlphaFoldDB" id="E4UVI6"/>
<dbReference type="GO" id="GO:0005886">
    <property type="term" value="C:plasma membrane"/>
    <property type="evidence" value="ECO:0007669"/>
    <property type="project" value="TreeGrafter"/>
</dbReference>
<dbReference type="HOGENOM" id="CLU_023703_0_0_1"/>
<dbReference type="EMBL" id="DS989825">
    <property type="protein sequence ID" value="EFR02313.1"/>
    <property type="molecule type" value="Genomic_DNA"/>
</dbReference>